<accession>M7ZQI5</accession>
<gene>
    <name evidence="1" type="ORF">TRIUR3_07505</name>
</gene>
<evidence type="ECO:0000313" key="1">
    <source>
        <dbReference type="EMBL" id="EMS54605.1"/>
    </source>
</evidence>
<sequence length="54" mass="5814">MKRKALVEAMVGSSDPSLLKGWGDGGSGNLMSERGWELPYPPALIVVAWGRSRV</sequence>
<reference evidence="1" key="1">
    <citation type="journal article" date="2013" name="Nature">
        <title>Draft genome of the wheat A-genome progenitor Triticum urartu.</title>
        <authorList>
            <person name="Ling H.Q."/>
            <person name="Zhao S."/>
            <person name="Liu D."/>
            <person name="Wang J."/>
            <person name="Sun H."/>
            <person name="Zhang C."/>
            <person name="Fan H."/>
            <person name="Li D."/>
            <person name="Dong L."/>
            <person name="Tao Y."/>
            <person name="Gao C."/>
            <person name="Wu H."/>
            <person name="Li Y."/>
            <person name="Cui Y."/>
            <person name="Guo X."/>
            <person name="Zheng S."/>
            <person name="Wang B."/>
            <person name="Yu K."/>
            <person name="Liang Q."/>
            <person name="Yang W."/>
            <person name="Lou X."/>
            <person name="Chen J."/>
            <person name="Feng M."/>
            <person name="Jian J."/>
            <person name="Zhang X."/>
            <person name="Luo G."/>
            <person name="Jiang Y."/>
            <person name="Liu J."/>
            <person name="Wang Z."/>
            <person name="Sha Y."/>
            <person name="Zhang B."/>
            <person name="Wu H."/>
            <person name="Tang D."/>
            <person name="Shen Q."/>
            <person name="Xue P."/>
            <person name="Zou S."/>
            <person name="Wang X."/>
            <person name="Liu X."/>
            <person name="Wang F."/>
            <person name="Yang Y."/>
            <person name="An X."/>
            <person name="Dong Z."/>
            <person name="Zhang K."/>
            <person name="Zhang X."/>
            <person name="Luo M.C."/>
            <person name="Dvorak J."/>
            <person name="Tong Y."/>
            <person name="Wang J."/>
            <person name="Yang H."/>
            <person name="Li Z."/>
            <person name="Wang D."/>
            <person name="Zhang A."/>
            <person name="Wang J."/>
        </authorList>
    </citation>
    <scope>NUCLEOTIDE SEQUENCE</scope>
</reference>
<dbReference type="AlphaFoldDB" id="M7ZQI5"/>
<protein>
    <submittedName>
        <fullName evidence="1">Uncharacterized protein</fullName>
    </submittedName>
</protein>
<dbReference type="EMBL" id="KD180466">
    <property type="protein sequence ID" value="EMS54605.1"/>
    <property type="molecule type" value="Genomic_DNA"/>
</dbReference>
<name>M7ZQI5_TRIUA</name>
<organism evidence="1">
    <name type="scientific">Triticum urartu</name>
    <name type="common">Red wild einkorn</name>
    <name type="synonym">Crithodium urartu</name>
    <dbReference type="NCBI Taxonomy" id="4572"/>
    <lineage>
        <taxon>Eukaryota</taxon>
        <taxon>Viridiplantae</taxon>
        <taxon>Streptophyta</taxon>
        <taxon>Embryophyta</taxon>
        <taxon>Tracheophyta</taxon>
        <taxon>Spermatophyta</taxon>
        <taxon>Magnoliopsida</taxon>
        <taxon>Liliopsida</taxon>
        <taxon>Poales</taxon>
        <taxon>Poaceae</taxon>
        <taxon>BOP clade</taxon>
        <taxon>Pooideae</taxon>
        <taxon>Triticodae</taxon>
        <taxon>Triticeae</taxon>
        <taxon>Triticinae</taxon>
        <taxon>Triticum</taxon>
    </lineage>
</organism>
<proteinExistence type="predicted"/>